<evidence type="ECO:0000313" key="2">
    <source>
        <dbReference type="EMBL" id="SDK62163.1"/>
    </source>
</evidence>
<dbReference type="Proteomes" id="UP000198510">
    <property type="component" value="Unassembled WGS sequence"/>
</dbReference>
<gene>
    <name evidence="2" type="ORF">SAMN05421823_10397</name>
</gene>
<dbReference type="Pfam" id="PF07610">
    <property type="entry name" value="DUF1573"/>
    <property type="match status" value="1"/>
</dbReference>
<dbReference type="OrthoDB" id="826619at2"/>
<dbReference type="EMBL" id="FNFO01000003">
    <property type="protein sequence ID" value="SDK62163.1"/>
    <property type="molecule type" value="Genomic_DNA"/>
</dbReference>
<proteinExistence type="predicted"/>
<feature type="signal peptide" evidence="1">
    <location>
        <begin position="1"/>
        <end position="26"/>
    </location>
</feature>
<dbReference type="InterPro" id="IPR011467">
    <property type="entry name" value="DUF1573"/>
</dbReference>
<name>A0A1G9DE68_9BACT</name>
<dbReference type="Gene3D" id="2.60.40.10">
    <property type="entry name" value="Immunoglobulins"/>
    <property type="match status" value="1"/>
</dbReference>
<dbReference type="STRING" id="1075417.SAMN05421823_10397"/>
<dbReference type="RefSeq" id="WP_089680993.1">
    <property type="nucleotide sequence ID" value="NZ_FNFO01000003.1"/>
</dbReference>
<keyword evidence="3" id="KW-1185">Reference proteome</keyword>
<evidence type="ECO:0008006" key="4">
    <source>
        <dbReference type="Google" id="ProtNLM"/>
    </source>
</evidence>
<organism evidence="2 3">
    <name type="scientific">Catalinimonas alkaloidigena</name>
    <dbReference type="NCBI Taxonomy" id="1075417"/>
    <lineage>
        <taxon>Bacteria</taxon>
        <taxon>Pseudomonadati</taxon>
        <taxon>Bacteroidota</taxon>
        <taxon>Cytophagia</taxon>
        <taxon>Cytophagales</taxon>
        <taxon>Catalimonadaceae</taxon>
        <taxon>Catalinimonas</taxon>
    </lineage>
</organism>
<dbReference type="InterPro" id="IPR013783">
    <property type="entry name" value="Ig-like_fold"/>
</dbReference>
<accession>A0A1G9DE68</accession>
<dbReference type="PANTHER" id="PTHR37833">
    <property type="entry name" value="LIPOPROTEIN-RELATED"/>
    <property type="match status" value="1"/>
</dbReference>
<evidence type="ECO:0000256" key="1">
    <source>
        <dbReference type="SAM" id="SignalP"/>
    </source>
</evidence>
<dbReference type="AlphaFoldDB" id="A0A1G9DE68"/>
<dbReference type="PANTHER" id="PTHR37833:SF1">
    <property type="entry name" value="SIGNAL PEPTIDE PROTEIN"/>
    <property type="match status" value="1"/>
</dbReference>
<sequence>MRKELITGATLAVLVLLLPACESGQADNSKATSANELVTNSNTADASSAGATAVAAITFEESSYNFGKVVAGEKVRHIYKFENTGAAPLLIQSATASCGCTVPTPPKDPIPPGGTGEITVEFNSTGRAGEQVNKTITVLANTEPNTTKLSLTGEVLSDEQGPIRQ</sequence>
<feature type="chain" id="PRO_5011529445" description="DUF1573 domain-containing protein" evidence="1">
    <location>
        <begin position="27"/>
        <end position="165"/>
    </location>
</feature>
<reference evidence="2 3" key="1">
    <citation type="submission" date="2016-10" db="EMBL/GenBank/DDBJ databases">
        <authorList>
            <person name="de Groot N.N."/>
        </authorList>
    </citation>
    <scope>NUCLEOTIDE SEQUENCE [LARGE SCALE GENOMIC DNA]</scope>
    <source>
        <strain evidence="2 3">DSM 25186</strain>
    </source>
</reference>
<evidence type="ECO:0000313" key="3">
    <source>
        <dbReference type="Proteomes" id="UP000198510"/>
    </source>
</evidence>
<keyword evidence="1" id="KW-0732">Signal</keyword>
<protein>
    <recommendedName>
        <fullName evidence="4">DUF1573 domain-containing protein</fullName>
    </recommendedName>
</protein>